<name>A0A1Y5T7N6_9PROT</name>
<evidence type="ECO:0000313" key="1">
    <source>
        <dbReference type="EMBL" id="SLN57761.1"/>
    </source>
</evidence>
<dbReference type="EMBL" id="FWFR01000002">
    <property type="protein sequence ID" value="SLN57761.1"/>
    <property type="molecule type" value="Genomic_DNA"/>
</dbReference>
<sequence>MAAETYVNSQITDAVTQSNVTVLAQAPAKAMAVLYQMMAQAIGVSMQNAVANQQSMNTLDAAIVTQGVNLLYSMDTASDAAIVEQTLGDHASAEAIRTLLAAMQAVQPAKGSRRP</sequence>
<dbReference type="Proteomes" id="UP000193200">
    <property type="component" value="Unassembled WGS sequence"/>
</dbReference>
<evidence type="ECO:0000313" key="2">
    <source>
        <dbReference type="Proteomes" id="UP000193200"/>
    </source>
</evidence>
<keyword evidence="2" id="KW-1185">Reference proteome</keyword>
<organism evidence="1 2">
    <name type="scientific">Oceanibacterium hippocampi</name>
    <dbReference type="NCBI Taxonomy" id="745714"/>
    <lineage>
        <taxon>Bacteria</taxon>
        <taxon>Pseudomonadati</taxon>
        <taxon>Pseudomonadota</taxon>
        <taxon>Alphaproteobacteria</taxon>
        <taxon>Sneathiellales</taxon>
        <taxon>Sneathiellaceae</taxon>
        <taxon>Oceanibacterium</taxon>
    </lineage>
</organism>
<dbReference type="RefSeq" id="WP_085883884.1">
    <property type="nucleotide sequence ID" value="NZ_FWFR01000002.1"/>
</dbReference>
<proteinExistence type="predicted"/>
<dbReference type="OrthoDB" id="8594924at2"/>
<dbReference type="InterPro" id="IPR021070">
    <property type="entry name" value="Killing_trait_RebB"/>
</dbReference>
<protein>
    <submittedName>
        <fullName evidence="1">Killing trait</fullName>
    </submittedName>
</protein>
<accession>A0A1Y5T7N6</accession>
<dbReference type="InParanoid" id="A0A1Y5T7N6"/>
<dbReference type="AlphaFoldDB" id="A0A1Y5T7N6"/>
<reference evidence="1 2" key="1">
    <citation type="submission" date="2017-03" db="EMBL/GenBank/DDBJ databases">
        <authorList>
            <person name="Afonso C.L."/>
            <person name="Miller P.J."/>
            <person name="Scott M.A."/>
            <person name="Spackman E."/>
            <person name="Goraichik I."/>
            <person name="Dimitrov K.M."/>
            <person name="Suarez D.L."/>
            <person name="Swayne D.E."/>
        </authorList>
    </citation>
    <scope>NUCLEOTIDE SEQUENCE [LARGE SCALE GENOMIC DNA]</scope>
    <source>
        <strain evidence="1 2">CECT 7691</strain>
    </source>
</reference>
<dbReference type="Pfam" id="PF11747">
    <property type="entry name" value="RebB"/>
    <property type="match status" value="1"/>
</dbReference>
<gene>
    <name evidence="1" type="ORF">OCH7691_02539</name>
</gene>